<reference evidence="1" key="1">
    <citation type="submission" date="2020-11" db="EMBL/GenBank/DDBJ databases">
        <authorList>
            <person name="Tran Van P."/>
        </authorList>
    </citation>
    <scope>NUCLEOTIDE SEQUENCE</scope>
</reference>
<gene>
    <name evidence="1" type="ORF">TBIB3V08_LOCUS10211</name>
</gene>
<sequence length="153" mass="16809">MERVSNDWMLKECSLKGNPIGLGIPLVSSLDSKGSVSSLRYSIKSNLEQESPMFNNILTHTPKDILSSNIAVEIPVLKLKATVCCDEDQVVLSVNETFNSDGVAPCIHEEVDVKTVFNLVTNIEYLGERALGIKLVIPYNFGGAYQGFAQFLQ</sequence>
<dbReference type="EMBL" id="OD569378">
    <property type="protein sequence ID" value="CAD7447911.1"/>
    <property type="molecule type" value="Genomic_DNA"/>
</dbReference>
<evidence type="ECO:0000313" key="1">
    <source>
        <dbReference type="EMBL" id="CAD7447911.1"/>
    </source>
</evidence>
<name>A0A7R9F6J6_9NEOP</name>
<organism evidence="1">
    <name type="scientific">Timema bartmani</name>
    <dbReference type="NCBI Taxonomy" id="61472"/>
    <lineage>
        <taxon>Eukaryota</taxon>
        <taxon>Metazoa</taxon>
        <taxon>Ecdysozoa</taxon>
        <taxon>Arthropoda</taxon>
        <taxon>Hexapoda</taxon>
        <taxon>Insecta</taxon>
        <taxon>Pterygota</taxon>
        <taxon>Neoptera</taxon>
        <taxon>Polyneoptera</taxon>
        <taxon>Phasmatodea</taxon>
        <taxon>Timematodea</taxon>
        <taxon>Timematoidea</taxon>
        <taxon>Timematidae</taxon>
        <taxon>Timema</taxon>
    </lineage>
</organism>
<dbReference type="AlphaFoldDB" id="A0A7R9F6J6"/>
<accession>A0A7R9F6J6</accession>
<proteinExistence type="predicted"/>
<protein>
    <submittedName>
        <fullName evidence="1">Uncharacterized protein</fullName>
    </submittedName>
</protein>